<dbReference type="EMBL" id="JMHU01000004">
    <property type="protein sequence ID" value="KDA46377.1"/>
    <property type="molecule type" value="Genomic_DNA"/>
</dbReference>
<evidence type="ECO:0000313" key="1">
    <source>
        <dbReference type="EMBL" id="KDA46377.1"/>
    </source>
</evidence>
<sequence>MDNVSKMTDDFKDHLLELVDIREKEIARREYQRGWNDGLKQAIKLAERKGIGGKK</sequence>
<gene>
    <name evidence="1" type="ORF">Lani381_0397</name>
</gene>
<evidence type="ECO:0000313" key="2">
    <source>
        <dbReference type="Proteomes" id="UP000027129"/>
    </source>
</evidence>
<accession>A0ABR4RSC4</accession>
<dbReference type="Proteomes" id="UP000027129">
    <property type="component" value="Unassembled WGS sequence"/>
</dbReference>
<organism evidence="1 2">
    <name type="scientific">Ligilactobacillus animalis</name>
    <dbReference type="NCBI Taxonomy" id="1605"/>
    <lineage>
        <taxon>Bacteria</taxon>
        <taxon>Bacillati</taxon>
        <taxon>Bacillota</taxon>
        <taxon>Bacilli</taxon>
        <taxon>Lactobacillales</taxon>
        <taxon>Lactobacillaceae</taxon>
        <taxon>Ligilactobacillus</taxon>
    </lineage>
</organism>
<dbReference type="RefSeq" id="WP_160279680.1">
    <property type="nucleotide sequence ID" value="NZ_CP195054.1"/>
</dbReference>
<keyword evidence="2" id="KW-1185">Reference proteome</keyword>
<proteinExistence type="predicted"/>
<comment type="caution">
    <text evidence="1">The sequence shown here is derived from an EMBL/GenBank/DDBJ whole genome shotgun (WGS) entry which is preliminary data.</text>
</comment>
<reference evidence="1 2" key="1">
    <citation type="submission" date="2014-04" db="EMBL/GenBank/DDBJ databases">
        <title>Draft Genome Sequence of Lactobacillus animalis 381-IL-28.</title>
        <authorList>
            <person name="Sturino J.M."/>
            <person name="Rajendran M."/>
            <person name="Altermann E."/>
        </authorList>
    </citation>
    <scope>NUCLEOTIDE SEQUENCE [LARGE SCALE GENOMIC DNA]</scope>
    <source>
        <strain evidence="1 2">381-IL-28</strain>
    </source>
</reference>
<name>A0ABR4RSC4_9LACO</name>
<protein>
    <submittedName>
        <fullName evidence="1">Uncharacterized protein</fullName>
    </submittedName>
</protein>